<accession>A0A318JCU6</accession>
<dbReference type="Proteomes" id="UP000248395">
    <property type="component" value="Unassembled WGS sequence"/>
</dbReference>
<evidence type="ECO:0000259" key="1">
    <source>
        <dbReference type="PROSITE" id="PS51819"/>
    </source>
</evidence>
<name>A0A318JCU6_9NEIS</name>
<dbReference type="RefSeq" id="WP_059285106.1">
    <property type="nucleotide sequence ID" value="NZ_LNQU01000015.1"/>
</dbReference>
<keyword evidence="3" id="KW-1185">Reference proteome</keyword>
<dbReference type="PROSITE" id="PS51819">
    <property type="entry name" value="VOC"/>
    <property type="match status" value="1"/>
</dbReference>
<dbReference type="InterPro" id="IPR004360">
    <property type="entry name" value="Glyas_Fos-R_dOase_dom"/>
</dbReference>
<protein>
    <submittedName>
        <fullName evidence="2">Putative glyoxalase superfamily protein PhnB</fullName>
    </submittedName>
</protein>
<organism evidence="2 3">
    <name type="scientific">Aquitalea magnusonii</name>
    <dbReference type="NCBI Taxonomy" id="332411"/>
    <lineage>
        <taxon>Bacteria</taxon>
        <taxon>Pseudomonadati</taxon>
        <taxon>Pseudomonadota</taxon>
        <taxon>Betaproteobacteria</taxon>
        <taxon>Neisseriales</taxon>
        <taxon>Chromobacteriaceae</taxon>
        <taxon>Aquitalea</taxon>
    </lineage>
</organism>
<dbReference type="InterPro" id="IPR029068">
    <property type="entry name" value="Glyas_Bleomycin-R_OHBP_Dase"/>
</dbReference>
<comment type="caution">
    <text evidence="2">The sequence shown here is derived from an EMBL/GenBank/DDBJ whole genome shotgun (WGS) entry which is preliminary data.</text>
</comment>
<proteinExistence type="predicted"/>
<dbReference type="Gene3D" id="3.10.180.10">
    <property type="entry name" value="2,3-Dihydroxybiphenyl 1,2-Dioxygenase, domain 1"/>
    <property type="match status" value="1"/>
</dbReference>
<evidence type="ECO:0000313" key="3">
    <source>
        <dbReference type="Proteomes" id="UP000248395"/>
    </source>
</evidence>
<dbReference type="InterPro" id="IPR037523">
    <property type="entry name" value="VOC_core"/>
</dbReference>
<gene>
    <name evidence="2" type="ORF">DFR38_10938</name>
</gene>
<feature type="domain" description="VOC" evidence="1">
    <location>
        <begin position="2"/>
        <end position="127"/>
    </location>
</feature>
<dbReference type="Pfam" id="PF00903">
    <property type="entry name" value="Glyoxalase"/>
    <property type="match status" value="1"/>
</dbReference>
<dbReference type="SUPFAM" id="SSF54593">
    <property type="entry name" value="Glyoxalase/Bleomycin resistance protein/Dihydroxybiphenyl dioxygenase"/>
    <property type="match status" value="1"/>
</dbReference>
<dbReference type="OrthoDB" id="9798430at2"/>
<dbReference type="AlphaFoldDB" id="A0A318JCU6"/>
<evidence type="ECO:0000313" key="2">
    <source>
        <dbReference type="EMBL" id="PXX46197.1"/>
    </source>
</evidence>
<dbReference type="EMBL" id="QJKC01000009">
    <property type="protein sequence ID" value="PXX46197.1"/>
    <property type="molecule type" value="Genomic_DNA"/>
</dbReference>
<reference evidence="2 3" key="1">
    <citation type="submission" date="2018-05" db="EMBL/GenBank/DDBJ databases">
        <title>Genomic Encyclopedia of Type Strains, Phase IV (KMG-IV): sequencing the most valuable type-strain genomes for metagenomic binning, comparative biology and taxonomic classification.</title>
        <authorList>
            <person name="Goeker M."/>
        </authorList>
    </citation>
    <scope>NUCLEOTIDE SEQUENCE [LARGE SCALE GENOMIC DNA]</scope>
    <source>
        <strain evidence="2 3">DSM 25134</strain>
    </source>
</reference>
<sequence>MKFAYTIVYVADVAGSLAFFEEAFGFARRLLTPEGDYGELDTGDTTLSFASKSLALSNHPAGFRFADDGALPLGVEIALATEDVAAAHQAALAAGAHELAAPQLKPWGQTVSFLRCPDGMLLELCSPLPH</sequence>